<gene>
    <name evidence="10" type="ORF">AC812_16950</name>
</gene>
<feature type="domain" description="Acyl-CoA dehydrogenase/oxidase C-terminal" evidence="7">
    <location>
        <begin position="232"/>
        <end position="377"/>
    </location>
</feature>
<feature type="domain" description="Acyl-CoA dehydrogenase/oxidase N-terminal" evidence="9">
    <location>
        <begin position="6"/>
        <end position="120"/>
    </location>
</feature>
<dbReference type="Gene3D" id="1.20.140.10">
    <property type="entry name" value="Butyryl-CoA Dehydrogenase, subunit A, domain 3"/>
    <property type="match status" value="1"/>
</dbReference>
<dbReference type="InterPro" id="IPR009075">
    <property type="entry name" value="AcylCo_DH/oxidase_C"/>
</dbReference>
<keyword evidence="4 6" id="KW-0274">FAD</keyword>
<comment type="similarity">
    <text evidence="2 6">Belongs to the acyl-CoA dehydrogenase family.</text>
</comment>
<dbReference type="InterPro" id="IPR013786">
    <property type="entry name" value="AcylCoA_DH/ox_N"/>
</dbReference>
<dbReference type="FunFam" id="2.40.110.10:FF:000002">
    <property type="entry name" value="Acyl-CoA dehydrogenase fadE12"/>
    <property type="match status" value="1"/>
</dbReference>
<dbReference type="Gene3D" id="1.10.540.10">
    <property type="entry name" value="Acyl-CoA dehydrogenase/oxidase, N-terminal domain"/>
    <property type="match status" value="1"/>
</dbReference>
<dbReference type="FunFam" id="1.20.140.10:FF:000001">
    <property type="entry name" value="Acyl-CoA dehydrogenase"/>
    <property type="match status" value="1"/>
</dbReference>
<comment type="caution">
    <text evidence="10">The sequence shown here is derived from an EMBL/GenBank/DDBJ whole genome shotgun (WGS) entry which is preliminary data.</text>
</comment>
<dbReference type="GO" id="GO:0003995">
    <property type="term" value="F:acyl-CoA dehydrogenase activity"/>
    <property type="evidence" value="ECO:0007669"/>
    <property type="project" value="InterPro"/>
</dbReference>
<evidence type="ECO:0000259" key="9">
    <source>
        <dbReference type="Pfam" id="PF02771"/>
    </source>
</evidence>
<evidence type="ECO:0008006" key="12">
    <source>
        <dbReference type="Google" id="ProtNLM"/>
    </source>
</evidence>
<dbReference type="InterPro" id="IPR036250">
    <property type="entry name" value="AcylCo_DH-like_C"/>
</dbReference>
<protein>
    <recommendedName>
        <fullName evidence="12">Acyl-CoA dehydrogenase</fullName>
    </recommendedName>
</protein>
<dbReference type="PATRIC" id="fig|360411.5.peg.1184"/>
<evidence type="ECO:0000256" key="6">
    <source>
        <dbReference type="RuleBase" id="RU362125"/>
    </source>
</evidence>
<dbReference type="AlphaFoldDB" id="A0A0N8GKW4"/>
<dbReference type="InterPro" id="IPR037069">
    <property type="entry name" value="AcylCoA_DH/ox_N_sf"/>
</dbReference>
<dbReference type="InterPro" id="IPR006091">
    <property type="entry name" value="Acyl-CoA_Oxase/DH_mid-dom"/>
</dbReference>
<dbReference type="Proteomes" id="UP000050514">
    <property type="component" value="Unassembled WGS sequence"/>
</dbReference>
<dbReference type="PANTHER" id="PTHR43884">
    <property type="entry name" value="ACYL-COA DEHYDROGENASE"/>
    <property type="match status" value="1"/>
</dbReference>
<reference evidence="10 11" key="1">
    <citation type="submission" date="2015-07" db="EMBL/GenBank/DDBJ databases">
        <title>Draft genome of Bellilinea caldifistulae DSM 17877.</title>
        <authorList>
            <person name="Hemp J."/>
            <person name="Ward L.M."/>
            <person name="Pace L.A."/>
            <person name="Fischer W.W."/>
        </authorList>
    </citation>
    <scope>NUCLEOTIDE SEQUENCE [LARGE SCALE GENOMIC DNA]</scope>
    <source>
        <strain evidence="10 11">GOMI-1</strain>
    </source>
</reference>
<keyword evidence="5 6" id="KW-0560">Oxidoreductase</keyword>
<evidence type="ECO:0000256" key="5">
    <source>
        <dbReference type="ARBA" id="ARBA00023002"/>
    </source>
</evidence>
<dbReference type="EMBL" id="LGHJ01000029">
    <property type="protein sequence ID" value="KPL70826.1"/>
    <property type="molecule type" value="Genomic_DNA"/>
</dbReference>
<dbReference type="PANTHER" id="PTHR43884:SF12">
    <property type="entry name" value="ISOVALERYL-COA DEHYDROGENASE, MITOCHONDRIAL-RELATED"/>
    <property type="match status" value="1"/>
</dbReference>
<dbReference type="Pfam" id="PF00441">
    <property type="entry name" value="Acyl-CoA_dh_1"/>
    <property type="match status" value="1"/>
</dbReference>
<organism evidence="10 11">
    <name type="scientific">Bellilinea caldifistulae</name>
    <dbReference type="NCBI Taxonomy" id="360411"/>
    <lineage>
        <taxon>Bacteria</taxon>
        <taxon>Bacillati</taxon>
        <taxon>Chloroflexota</taxon>
        <taxon>Anaerolineae</taxon>
        <taxon>Anaerolineales</taxon>
        <taxon>Anaerolineaceae</taxon>
        <taxon>Bellilinea</taxon>
    </lineage>
</organism>
<dbReference type="PROSITE" id="PS00073">
    <property type="entry name" value="ACYL_COA_DH_2"/>
    <property type="match status" value="1"/>
</dbReference>
<keyword evidence="11" id="KW-1185">Reference proteome</keyword>
<dbReference type="GO" id="GO:0050660">
    <property type="term" value="F:flavin adenine dinucleotide binding"/>
    <property type="evidence" value="ECO:0007669"/>
    <property type="project" value="InterPro"/>
</dbReference>
<keyword evidence="3 6" id="KW-0285">Flavoprotein</keyword>
<dbReference type="PROSITE" id="PS00072">
    <property type="entry name" value="ACYL_COA_DH_1"/>
    <property type="match status" value="1"/>
</dbReference>
<evidence type="ECO:0000313" key="11">
    <source>
        <dbReference type="Proteomes" id="UP000050514"/>
    </source>
</evidence>
<dbReference type="OrthoDB" id="9802447at2"/>
<dbReference type="InterPro" id="IPR006089">
    <property type="entry name" value="Acyl-CoA_DH_CS"/>
</dbReference>
<dbReference type="SUPFAM" id="SSF47203">
    <property type="entry name" value="Acyl-CoA dehydrogenase C-terminal domain-like"/>
    <property type="match status" value="1"/>
</dbReference>
<evidence type="ECO:0000256" key="4">
    <source>
        <dbReference type="ARBA" id="ARBA00022827"/>
    </source>
</evidence>
<evidence type="ECO:0000256" key="1">
    <source>
        <dbReference type="ARBA" id="ARBA00001974"/>
    </source>
</evidence>
<dbReference type="STRING" id="360411.AC812_16950"/>
<dbReference type="Pfam" id="PF02771">
    <property type="entry name" value="Acyl-CoA_dh_N"/>
    <property type="match status" value="1"/>
</dbReference>
<dbReference type="RefSeq" id="WP_061917017.1">
    <property type="nucleotide sequence ID" value="NZ_DF967971.1"/>
</dbReference>
<feature type="domain" description="Acyl-CoA oxidase/dehydrogenase middle" evidence="8">
    <location>
        <begin position="125"/>
        <end position="218"/>
    </location>
</feature>
<evidence type="ECO:0000256" key="3">
    <source>
        <dbReference type="ARBA" id="ARBA00022630"/>
    </source>
</evidence>
<dbReference type="InterPro" id="IPR046373">
    <property type="entry name" value="Acyl-CoA_Oxase/DH_mid-dom_sf"/>
</dbReference>
<evidence type="ECO:0000259" key="8">
    <source>
        <dbReference type="Pfam" id="PF02770"/>
    </source>
</evidence>
<sequence length="384" mass="42294">MNFEWTQEQDDLYHQAIEFAQKRMNQNLIDEDRNQVFSKEKWQACADLGLLGMIIPEQYGGLGLDALTVARVLEGFGYGSKDTSIFLSIGAHIWAVEMPLLLFGSEELKQKYLPKLISGEWVGAHAISEPAAGSDAMSMSTTAVKDGDDFILNGSKTFVTNAPVADFFITFATINKKYGFAGVTCFAVEGDIPGVSVESHMEKLGSRTSPMADVIFRDARIPATNVIGSPSSGSRVFSRIMFWERALILAPFLGAMQRQIEDCVRYANERVQFGKPISAYQAISGKIVDMQVRLESARLLIYKAAWELEHGDPTMPASIAKLVTSEAAVQTFLDAIQVFGGYGYTTDFEIERHLRDAIGTKIYSGTSEMQKMIIATTLGLKTQG</sequence>
<dbReference type="InterPro" id="IPR009100">
    <property type="entry name" value="AcylCoA_DH/oxidase_NM_dom_sf"/>
</dbReference>
<dbReference type="Gene3D" id="2.40.110.10">
    <property type="entry name" value="Butyryl-CoA Dehydrogenase, subunit A, domain 2"/>
    <property type="match status" value="1"/>
</dbReference>
<evidence type="ECO:0000313" key="10">
    <source>
        <dbReference type="EMBL" id="KPL70826.1"/>
    </source>
</evidence>
<evidence type="ECO:0000259" key="7">
    <source>
        <dbReference type="Pfam" id="PF00441"/>
    </source>
</evidence>
<dbReference type="Pfam" id="PF02770">
    <property type="entry name" value="Acyl-CoA_dh_M"/>
    <property type="match status" value="1"/>
</dbReference>
<accession>A0A0N8GKW4</accession>
<name>A0A0N8GKW4_9CHLR</name>
<comment type="cofactor">
    <cofactor evidence="1 6">
        <name>FAD</name>
        <dbReference type="ChEBI" id="CHEBI:57692"/>
    </cofactor>
</comment>
<evidence type="ECO:0000256" key="2">
    <source>
        <dbReference type="ARBA" id="ARBA00009347"/>
    </source>
</evidence>
<proteinExistence type="inferred from homology"/>
<dbReference type="SUPFAM" id="SSF56645">
    <property type="entry name" value="Acyl-CoA dehydrogenase NM domain-like"/>
    <property type="match status" value="1"/>
</dbReference>